<dbReference type="InterPro" id="IPR046905">
    <property type="entry name" value="ABC-3C_MC1"/>
</dbReference>
<dbReference type="EMBL" id="LAZR01041010">
    <property type="protein sequence ID" value="KKL13069.1"/>
    <property type="molecule type" value="Genomic_DNA"/>
</dbReference>
<accession>A0A0F9AU03</accession>
<protein>
    <submittedName>
        <fullName evidence="1">Uncharacterized protein</fullName>
    </submittedName>
</protein>
<proteinExistence type="predicted"/>
<dbReference type="Pfam" id="PF20289">
    <property type="entry name" value="MComp1"/>
    <property type="match status" value="1"/>
</dbReference>
<reference evidence="1" key="1">
    <citation type="journal article" date="2015" name="Nature">
        <title>Complex archaea that bridge the gap between prokaryotes and eukaryotes.</title>
        <authorList>
            <person name="Spang A."/>
            <person name="Saw J.H."/>
            <person name="Jorgensen S.L."/>
            <person name="Zaremba-Niedzwiedzka K."/>
            <person name="Martijn J."/>
            <person name="Lind A.E."/>
            <person name="van Eijk R."/>
            <person name="Schleper C."/>
            <person name="Guy L."/>
            <person name="Ettema T.J."/>
        </authorList>
    </citation>
    <scope>NUCLEOTIDE SEQUENCE</scope>
</reference>
<organism evidence="1">
    <name type="scientific">marine sediment metagenome</name>
    <dbReference type="NCBI Taxonomy" id="412755"/>
    <lineage>
        <taxon>unclassified sequences</taxon>
        <taxon>metagenomes</taxon>
        <taxon>ecological metagenomes</taxon>
    </lineage>
</organism>
<name>A0A0F9AU03_9ZZZZ</name>
<gene>
    <name evidence="1" type="ORF">LCGC14_2529460</name>
</gene>
<comment type="caution">
    <text evidence="1">The sequence shown here is derived from an EMBL/GenBank/DDBJ whole genome shotgun (WGS) entry which is preliminary data.</text>
</comment>
<dbReference type="AlphaFoldDB" id="A0A0F9AU03"/>
<sequence length="163" mass="18972">DNIAIEKNSSLIVLVNCSSINRIEKLQQQILLFEEDPYFLKKYVILYTDTSIMGFPKAILIPELRKKINDNIIFNRYSKEGYIDEIADYLVVMQLFIKLPFLNLDYTTEGFVSLNQKIMSVLNTQESLYASLLSRSEELLQINFSQLEDEEIINETLSFLPND</sequence>
<evidence type="ECO:0000313" key="1">
    <source>
        <dbReference type="EMBL" id="KKL13069.1"/>
    </source>
</evidence>
<feature type="non-terminal residue" evidence="1">
    <location>
        <position position="1"/>
    </location>
</feature>